<evidence type="ECO:0000313" key="4">
    <source>
        <dbReference type="Proteomes" id="UP000230941"/>
    </source>
</evidence>
<dbReference type="EMBL" id="PFWG01000050">
    <property type="protein sequence ID" value="PJA63766.1"/>
    <property type="molecule type" value="Genomic_DNA"/>
</dbReference>
<proteinExistence type="predicted"/>
<dbReference type="InterPro" id="IPR029058">
    <property type="entry name" value="AB_hydrolase_fold"/>
</dbReference>
<evidence type="ECO:0000313" key="3">
    <source>
        <dbReference type="EMBL" id="PJA63766.1"/>
    </source>
</evidence>
<organism evidence="3 4">
    <name type="scientific">Candidatus Portnoybacteria bacterium CG_4_9_14_3_um_filter_43_11</name>
    <dbReference type="NCBI Taxonomy" id="1974805"/>
    <lineage>
        <taxon>Bacteria</taxon>
        <taxon>Candidatus Portnoyibacteriota</taxon>
    </lineage>
</organism>
<gene>
    <name evidence="3" type="ORF">CO160_02040</name>
</gene>
<dbReference type="Pfam" id="PF00561">
    <property type="entry name" value="Abhydrolase_1"/>
    <property type="match status" value="1"/>
</dbReference>
<reference evidence="4" key="1">
    <citation type="submission" date="2017-09" db="EMBL/GenBank/DDBJ databases">
        <title>Depth-based differentiation of microbial function through sediment-hosted aquifers and enrichment of novel symbionts in the deep terrestrial subsurface.</title>
        <authorList>
            <person name="Probst A.J."/>
            <person name="Ladd B."/>
            <person name="Jarett J.K."/>
            <person name="Geller-Mcgrath D.E."/>
            <person name="Sieber C.M.K."/>
            <person name="Emerson J.B."/>
            <person name="Anantharaman K."/>
            <person name="Thomas B.C."/>
            <person name="Malmstrom R."/>
            <person name="Stieglmeier M."/>
            <person name="Klingl A."/>
            <person name="Woyke T."/>
            <person name="Ryan C.M."/>
            <person name="Banfield J.F."/>
        </authorList>
    </citation>
    <scope>NUCLEOTIDE SEQUENCE [LARGE SCALE GENOMIC DNA]</scope>
</reference>
<evidence type="ECO:0000256" key="1">
    <source>
        <dbReference type="SAM" id="Phobius"/>
    </source>
</evidence>
<evidence type="ECO:0000259" key="2">
    <source>
        <dbReference type="Pfam" id="PF00561"/>
    </source>
</evidence>
<dbReference type="Gene3D" id="3.40.50.1820">
    <property type="entry name" value="alpha/beta hydrolase"/>
    <property type="match status" value="1"/>
</dbReference>
<dbReference type="AlphaFoldDB" id="A0A2M7YLC8"/>
<keyword evidence="1" id="KW-0812">Transmembrane</keyword>
<feature type="non-terminal residue" evidence="3">
    <location>
        <position position="127"/>
    </location>
</feature>
<accession>A0A2M7YLC8</accession>
<dbReference type="SUPFAM" id="SSF53474">
    <property type="entry name" value="alpha/beta-Hydrolases"/>
    <property type="match status" value="1"/>
</dbReference>
<feature type="domain" description="AB hydrolase-1" evidence="2">
    <location>
        <begin position="4"/>
        <end position="65"/>
    </location>
</feature>
<dbReference type="Proteomes" id="UP000230941">
    <property type="component" value="Unassembled WGS sequence"/>
</dbReference>
<sequence length="127" mass="14874">RELYRLSVFSDDLNRILKQEQIDNFILVGYSFGGQVAMDYAIRHPRSAQGLVLISANHANPLEYKHLKFLTPLFTGALNLLAYLLIWQKRKTYHYYRHGRAVGYWDSVRDGLRTMPLTVNFWLLANE</sequence>
<dbReference type="InterPro" id="IPR000073">
    <property type="entry name" value="AB_hydrolase_1"/>
</dbReference>
<keyword evidence="1" id="KW-1133">Transmembrane helix</keyword>
<feature type="non-terminal residue" evidence="3">
    <location>
        <position position="1"/>
    </location>
</feature>
<comment type="caution">
    <text evidence="3">The sequence shown here is derived from an EMBL/GenBank/DDBJ whole genome shotgun (WGS) entry which is preliminary data.</text>
</comment>
<name>A0A2M7YLC8_9BACT</name>
<feature type="transmembrane region" description="Helical" evidence="1">
    <location>
        <begin position="69"/>
        <end position="87"/>
    </location>
</feature>
<keyword evidence="1" id="KW-0472">Membrane</keyword>
<protein>
    <recommendedName>
        <fullName evidence="2">AB hydrolase-1 domain-containing protein</fullName>
    </recommendedName>
</protein>